<protein>
    <recommendedName>
        <fullName evidence="4">DUF3078 domain-containing protein</fullName>
    </recommendedName>
</protein>
<feature type="chain" id="PRO_5045388082" description="DUF3078 domain-containing protein" evidence="1">
    <location>
        <begin position="20"/>
        <end position="378"/>
    </location>
</feature>
<dbReference type="EMBL" id="CP139960">
    <property type="protein sequence ID" value="WQD37222.1"/>
    <property type="molecule type" value="Genomic_DNA"/>
</dbReference>
<evidence type="ECO:0000313" key="3">
    <source>
        <dbReference type="Proteomes" id="UP001325680"/>
    </source>
</evidence>
<reference evidence="2 3" key="1">
    <citation type="submission" date="2023-12" db="EMBL/GenBank/DDBJ databases">
        <title>Genome sequencing and assembly of bacterial species from a model synthetic community.</title>
        <authorList>
            <person name="Hogle S.L."/>
        </authorList>
    </citation>
    <scope>NUCLEOTIDE SEQUENCE [LARGE SCALE GENOMIC DNA]</scope>
    <source>
        <strain evidence="2 3">HAMBI_3031</strain>
    </source>
</reference>
<organism evidence="2 3">
    <name type="scientific">Niabella yanshanensis</name>
    <dbReference type="NCBI Taxonomy" id="577386"/>
    <lineage>
        <taxon>Bacteria</taxon>
        <taxon>Pseudomonadati</taxon>
        <taxon>Bacteroidota</taxon>
        <taxon>Chitinophagia</taxon>
        <taxon>Chitinophagales</taxon>
        <taxon>Chitinophagaceae</taxon>
        <taxon>Niabella</taxon>
    </lineage>
</organism>
<name>A0ABZ0W1Y0_9BACT</name>
<evidence type="ECO:0000313" key="2">
    <source>
        <dbReference type="EMBL" id="WQD37222.1"/>
    </source>
</evidence>
<dbReference type="Proteomes" id="UP001325680">
    <property type="component" value="Chromosome"/>
</dbReference>
<evidence type="ECO:0008006" key="4">
    <source>
        <dbReference type="Google" id="ProtNLM"/>
    </source>
</evidence>
<accession>A0ABZ0W1Y0</accession>
<gene>
    <name evidence="2" type="ORF">U0035_16255</name>
</gene>
<evidence type="ECO:0000256" key="1">
    <source>
        <dbReference type="SAM" id="SignalP"/>
    </source>
</evidence>
<keyword evidence="1" id="KW-0732">Signal</keyword>
<feature type="signal peptide" evidence="1">
    <location>
        <begin position="1"/>
        <end position="19"/>
    </location>
</feature>
<proteinExistence type="predicted"/>
<dbReference type="RefSeq" id="WP_114793089.1">
    <property type="nucleotide sequence ID" value="NZ_CP139960.1"/>
</dbReference>
<sequence>MRLLLTLSILYVFACPALGQNQYIDSLIGRISDLQVTGADTNYPAGLFPSQRAYLPGRKAAKADDNIFFTGLIAWTLKSIKTDLSAKNQAVVDAMMAKAAANYHRYRNKDGGPVYNFWQTQPSRHFPNSRYFSQRKKYIIPDDLDDTAILYLSADFSDSLKLEVKKLMAENANGQKRRIRNTFRRYKKVPAYSTWFGKNMPVDFDICVQANGMRFVLDNQLELNQFDSATIWLMKDMLVARKHIKRPHYISPHYQNTSIILYHLARLVAAHSQHPLLVDFKPLLIKDLKREMQRTDNGMEKILLQTSLSRLNNSAGAKIELRQEDWDDFYFFVANMTSVFPNPVKGIFANSRKTNFFYRSEAYYLTLLLENEIGRLAQ</sequence>
<keyword evidence="3" id="KW-1185">Reference proteome</keyword>